<organism evidence="6 8">
    <name type="scientific">Virgibacillus dokdonensis</name>
    <dbReference type="NCBI Taxonomy" id="302167"/>
    <lineage>
        <taxon>Bacteria</taxon>
        <taxon>Bacillati</taxon>
        <taxon>Bacillota</taxon>
        <taxon>Bacilli</taxon>
        <taxon>Bacillales</taxon>
        <taxon>Bacillaceae</taxon>
        <taxon>Virgibacillus</taxon>
    </lineage>
</organism>
<feature type="DNA-binding region" description="H-T-H motif" evidence="4">
    <location>
        <begin position="29"/>
        <end position="48"/>
    </location>
</feature>
<evidence type="ECO:0000256" key="3">
    <source>
        <dbReference type="ARBA" id="ARBA00023163"/>
    </source>
</evidence>
<dbReference type="InterPro" id="IPR009057">
    <property type="entry name" value="Homeodomain-like_sf"/>
</dbReference>
<reference evidence="6" key="1">
    <citation type="submission" date="2016-11" db="EMBL/GenBank/DDBJ databases">
        <title>Complete genome sequence of Virgibacillus dokdonensis 21D, a halophilic bacterium isolated from the deep hypersaline anoxic basin Discovery in the Mediterranean Sea.</title>
        <authorList>
            <person name="Zeaiter Z."/>
            <person name="Booth J.M."/>
            <person name="Prosdocimi E.M."/>
            <person name="Mapelli F."/>
            <person name="Fusi M."/>
            <person name="Daffonchio D."/>
            <person name="Borin S."/>
            <person name="Crotti E."/>
        </authorList>
    </citation>
    <scope>NUCLEOTIDE SEQUENCE</scope>
    <source>
        <strain evidence="6">21D</strain>
    </source>
</reference>
<dbReference type="AlphaFoldDB" id="A0A2K9J461"/>
<dbReference type="PANTHER" id="PTHR47506:SF3">
    <property type="entry name" value="HTH-TYPE TRANSCRIPTIONAL REGULATOR LMRA"/>
    <property type="match status" value="1"/>
</dbReference>
<dbReference type="Gene3D" id="1.10.357.10">
    <property type="entry name" value="Tetracycline Repressor, domain 2"/>
    <property type="match status" value="1"/>
</dbReference>
<gene>
    <name evidence="6" type="primary">yxaF</name>
    <name evidence="6" type="ORF">A21D_03431</name>
    <name evidence="7" type="ORF">V2W34_07865</name>
</gene>
<dbReference type="STRING" id="302167.GCA_900166595_02323"/>
<dbReference type="SUPFAM" id="SSF46689">
    <property type="entry name" value="Homeodomain-like"/>
    <property type="match status" value="1"/>
</dbReference>
<accession>A0A2K9J461</accession>
<keyword evidence="2 4" id="KW-0238">DNA-binding</keyword>
<evidence type="ECO:0000256" key="1">
    <source>
        <dbReference type="ARBA" id="ARBA00023015"/>
    </source>
</evidence>
<dbReference type="EMBL" id="JAZHPM010000010">
    <property type="protein sequence ID" value="MEF2291932.1"/>
    <property type="molecule type" value="Genomic_DNA"/>
</dbReference>
<dbReference type="GO" id="GO:0003677">
    <property type="term" value="F:DNA binding"/>
    <property type="evidence" value="ECO:0007669"/>
    <property type="project" value="UniProtKB-UniRule"/>
</dbReference>
<name>A0A2K9J461_9BACI</name>
<sequence length="192" mass="21701">MKSKKMNTKEKLIQTASRLFQLQGYHGTGVKQIVEESHSPKGSLYYYFPGGKEQLAIESVYATAQFIRINIQENLNKEDDPTKAIQSFIYKIAEIFQKQFRLEGVPIASVALETSLISEPLRKACQEAYISFQHQFTEKLIQAKVAQNRACELGIVINSMIEGAFLLSFTMDSAEPLLLVAEQIPLLLQQCH</sequence>
<evidence type="ECO:0000256" key="4">
    <source>
        <dbReference type="PROSITE-ProRule" id="PRU00335"/>
    </source>
</evidence>
<reference evidence="8" key="2">
    <citation type="submission" date="2016-11" db="EMBL/GenBank/DDBJ databases">
        <title>Complete genome sequence of Virgibacillus pantothenticus 21D, a halophilic bacterium isolated from the deep hypersaline anoxic basin Discovery in the Mediterranean Sea.</title>
        <authorList>
            <person name="Zeaiter Z."/>
            <person name="Booth J.M."/>
            <person name="Prosdocimi E.M."/>
            <person name="Mapelli F."/>
            <person name="Fusi M."/>
            <person name="Daffonchio D."/>
            <person name="Borin S."/>
            <person name="Crotti E."/>
        </authorList>
    </citation>
    <scope>NUCLEOTIDE SEQUENCE [LARGE SCALE GENOMIC DNA]</scope>
    <source>
        <strain evidence="8">21D</strain>
    </source>
</reference>
<dbReference type="Pfam" id="PF00440">
    <property type="entry name" value="TetR_N"/>
    <property type="match status" value="1"/>
</dbReference>
<dbReference type="InterPro" id="IPR036271">
    <property type="entry name" value="Tet_transcr_reg_TetR-rel_C_sf"/>
</dbReference>
<dbReference type="EMBL" id="CP018622">
    <property type="protein sequence ID" value="AUJ26465.1"/>
    <property type="molecule type" value="Genomic_DNA"/>
</dbReference>
<keyword evidence="3" id="KW-0804">Transcription</keyword>
<evidence type="ECO:0000313" key="6">
    <source>
        <dbReference type="EMBL" id="AUJ26465.1"/>
    </source>
</evidence>
<protein>
    <submittedName>
        <fullName evidence="6">Putative HTH-type transcriptional regulator YxaF</fullName>
    </submittedName>
    <submittedName>
        <fullName evidence="7">TetR/AcrR family transcriptional regulator</fullName>
    </submittedName>
</protein>
<dbReference type="Proteomes" id="UP001356080">
    <property type="component" value="Unassembled WGS sequence"/>
</dbReference>
<keyword evidence="9" id="KW-1185">Reference proteome</keyword>
<dbReference type="InterPro" id="IPR001647">
    <property type="entry name" value="HTH_TetR"/>
</dbReference>
<keyword evidence="1" id="KW-0805">Transcription regulation</keyword>
<evidence type="ECO:0000259" key="5">
    <source>
        <dbReference type="PROSITE" id="PS50977"/>
    </source>
</evidence>
<evidence type="ECO:0000313" key="8">
    <source>
        <dbReference type="Proteomes" id="UP000234237"/>
    </source>
</evidence>
<dbReference type="KEGG" id="vpn:A21D_03431"/>
<dbReference type="InterPro" id="IPR054156">
    <property type="entry name" value="YxaF_TetR_C"/>
</dbReference>
<feature type="domain" description="HTH tetR-type" evidence="5">
    <location>
        <begin position="6"/>
        <end position="66"/>
    </location>
</feature>
<evidence type="ECO:0000313" key="7">
    <source>
        <dbReference type="EMBL" id="MEF2291932.1"/>
    </source>
</evidence>
<dbReference type="Pfam" id="PF21993">
    <property type="entry name" value="TetR_C_13_2"/>
    <property type="match status" value="1"/>
</dbReference>
<reference evidence="7 9" key="3">
    <citation type="submission" date="2024-01" db="EMBL/GenBank/DDBJ databases">
        <title>Survival strategy associated with biotechnological potential of Virgibacillus dokdonensis T4.6 isolated from salt-fermented shrimp paste.</title>
        <authorList>
            <person name="Doan T.V."/>
            <person name="Quach N.T."/>
            <person name="Phi Q.-T."/>
        </authorList>
    </citation>
    <scope>NUCLEOTIDE SEQUENCE [LARGE SCALE GENOMIC DNA]</scope>
    <source>
        <strain evidence="7 9">T4.6</strain>
    </source>
</reference>
<dbReference type="RefSeq" id="WP_237342731.1">
    <property type="nucleotide sequence ID" value="NZ_CP018622.1"/>
</dbReference>
<evidence type="ECO:0000313" key="9">
    <source>
        <dbReference type="Proteomes" id="UP001356080"/>
    </source>
</evidence>
<proteinExistence type="predicted"/>
<dbReference type="PROSITE" id="PS50977">
    <property type="entry name" value="HTH_TETR_2"/>
    <property type="match status" value="1"/>
</dbReference>
<dbReference type="Proteomes" id="UP000234237">
    <property type="component" value="Chromosome"/>
</dbReference>
<dbReference type="SUPFAM" id="SSF48498">
    <property type="entry name" value="Tetracyclin repressor-like, C-terminal domain"/>
    <property type="match status" value="1"/>
</dbReference>
<dbReference type="PANTHER" id="PTHR47506">
    <property type="entry name" value="TRANSCRIPTIONAL REGULATORY PROTEIN"/>
    <property type="match status" value="1"/>
</dbReference>
<evidence type="ECO:0000256" key="2">
    <source>
        <dbReference type="ARBA" id="ARBA00023125"/>
    </source>
</evidence>